<dbReference type="PANTHER" id="PTHR46652">
    <property type="entry name" value="LEUCINE-RICH REPEAT AND IQ DOMAIN-CONTAINING PROTEIN 1-RELATED"/>
    <property type="match status" value="1"/>
</dbReference>
<gene>
    <name evidence="3" type="ORF">HINF_LOCUS35823</name>
    <name evidence="4" type="ORF">HINF_LOCUS38108</name>
</gene>
<organism evidence="3">
    <name type="scientific">Hexamita inflata</name>
    <dbReference type="NCBI Taxonomy" id="28002"/>
    <lineage>
        <taxon>Eukaryota</taxon>
        <taxon>Metamonada</taxon>
        <taxon>Diplomonadida</taxon>
        <taxon>Hexamitidae</taxon>
        <taxon>Hexamitinae</taxon>
        <taxon>Hexamita</taxon>
    </lineage>
</organism>
<evidence type="ECO:0000256" key="1">
    <source>
        <dbReference type="ARBA" id="ARBA00022614"/>
    </source>
</evidence>
<dbReference type="PANTHER" id="PTHR46652:SF3">
    <property type="entry name" value="LEUCINE-RICH REPEAT-CONTAINING PROTEIN 9"/>
    <property type="match status" value="1"/>
</dbReference>
<comment type="caution">
    <text evidence="3">The sequence shown here is derived from an EMBL/GenBank/DDBJ whole genome shotgun (WGS) entry which is preliminary data.</text>
</comment>
<protein>
    <submittedName>
        <fullName evidence="3">Leucine-rich repeat domain-containing protein</fullName>
    </submittedName>
    <submittedName>
        <fullName evidence="4">Leucine-rich_repeat domain-containing protein</fullName>
    </submittedName>
</protein>
<proteinExistence type="predicted"/>
<dbReference type="SUPFAM" id="SSF52058">
    <property type="entry name" value="L domain-like"/>
    <property type="match status" value="2"/>
</dbReference>
<dbReference type="Proteomes" id="UP001642409">
    <property type="component" value="Unassembled WGS sequence"/>
</dbReference>
<dbReference type="AlphaFoldDB" id="A0AA86USC7"/>
<keyword evidence="2" id="KW-0677">Repeat</keyword>
<sequence length="607" mass="69693">MNSGNSINDNQDMQNKKYDFSAINAFLDVQNQNQKVQTENAPPVQNNKSQNTVLFTNPFTQLPNTTAQHQTKNDNKKQVYNPFAFNIVKKNEIDQKEPKLNNEDKQTDFNTFKSHSEITSQNGFKPFQIPQNITEPKNQQMPFQFIFSENKNTQNIFACNQIKSTTENPAKPFMSYIYKSQIKGKPPTLKIYNDKTLSSLSFMQEFQLEQLFLEFCPKIIYDLKSETITELTLNHCPQIQNMEWIQQIPNLRILSLEDICVQDLNGLEMCKNFTSLLLTKCQINDISALKSFNLNFLSIVDNQCVSLNVLAQIQYLTYIFALDISNCGITDISFLQSLQCLQFLCLQANLLCDISPLSKLTTITSLFLQNNKLQDISPLGSLVNIIKLNIGYNQVTDISALKNMKQLTTLQAESNSIKDVSAIAHLPCLDTLDLSENFGVNIEPLSGMTKMQYLYLNKINLRDIYALRNMINLQTLNLSHNCLIDIHQLLQLEKLYYVDLSFNIIQDHSAASLKQGKFQRGQYLCCNQSDQSMPSMMDLHILQRIQQINNQNGSIQQLNKRFTCLKKEFESKLELVQNQIEIAGKIQSSFMHEVATLMNINRDQIYQ</sequence>
<reference evidence="4 5" key="2">
    <citation type="submission" date="2024-07" db="EMBL/GenBank/DDBJ databases">
        <authorList>
            <person name="Akdeniz Z."/>
        </authorList>
    </citation>
    <scope>NUCLEOTIDE SEQUENCE [LARGE SCALE GENOMIC DNA]</scope>
</reference>
<dbReference type="InterPro" id="IPR025875">
    <property type="entry name" value="Leu-rich_rpt_4"/>
</dbReference>
<evidence type="ECO:0000313" key="4">
    <source>
        <dbReference type="EMBL" id="CAL6039971.1"/>
    </source>
</evidence>
<keyword evidence="1" id="KW-0433">Leucine-rich repeat</keyword>
<dbReference type="InterPro" id="IPR050836">
    <property type="entry name" value="SDS22/Internalin_LRR"/>
</dbReference>
<dbReference type="EMBL" id="CAXDID020000144">
    <property type="protein sequence ID" value="CAL6039971.1"/>
    <property type="molecule type" value="Genomic_DNA"/>
</dbReference>
<reference evidence="3" key="1">
    <citation type="submission" date="2023-06" db="EMBL/GenBank/DDBJ databases">
        <authorList>
            <person name="Kurt Z."/>
        </authorList>
    </citation>
    <scope>NUCLEOTIDE SEQUENCE</scope>
</reference>
<evidence type="ECO:0000313" key="3">
    <source>
        <dbReference type="EMBL" id="CAI9948178.1"/>
    </source>
</evidence>
<dbReference type="EMBL" id="CATOUU010000787">
    <property type="protein sequence ID" value="CAI9948178.1"/>
    <property type="molecule type" value="Genomic_DNA"/>
</dbReference>
<evidence type="ECO:0000256" key="2">
    <source>
        <dbReference type="ARBA" id="ARBA00022737"/>
    </source>
</evidence>
<evidence type="ECO:0000313" key="5">
    <source>
        <dbReference type="Proteomes" id="UP001642409"/>
    </source>
</evidence>
<dbReference type="Gene3D" id="3.80.10.10">
    <property type="entry name" value="Ribonuclease Inhibitor"/>
    <property type="match status" value="1"/>
</dbReference>
<dbReference type="Pfam" id="PF12799">
    <property type="entry name" value="LRR_4"/>
    <property type="match status" value="1"/>
</dbReference>
<dbReference type="PROSITE" id="PS51450">
    <property type="entry name" value="LRR"/>
    <property type="match status" value="3"/>
</dbReference>
<name>A0AA86USC7_9EUKA</name>
<accession>A0AA86USC7</accession>
<dbReference type="InterPro" id="IPR032675">
    <property type="entry name" value="LRR_dom_sf"/>
</dbReference>
<keyword evidence="5" id="KW-1185">Reference proteome</keyword>
<dbReference type="InterPro" id="IPR001611">
    <property type="entry name" value="Leu-rich_rpt"/>
</dbReference>
<dbReference type="SMART" id="SM00365">
    <property type="entry name" value="LRR_SD22"/>
    <property type="match status" value="4"/>
</dbReference>